<organism evidence="3 4">
    <name type="scientific">Candidatus Scatousia excrementipullorum</name>
    <dbReference type="NCBI Taxonomy" id="2840936"/>
    <lineage>
        <taxon>Bacteria</taxon>
        <taxon>Candidatus Scatousia</taxon>
    </lineage>
</organism>
<name>A0A9D9DQ83_9BACT</name>
<evidence type="ECO:0000313" key="3">
    <source>
        <dbReference type="EMBL" id="MBO8430195.1"/>
    </source>
</evidence>
<evidence type="ECO:0000256" key="1">
    <source>
        <dbReference type="SAM" id="MobiDB-lite"/>
    </source>
</evidence>
<evidence type="ECO:0000313" key="4">
    <source>
        <dbReference type="Proteomes" id="UP000823632"/>
    </source>
</evidence>
<keyword evidence="2" id="KW-1133">Transmembrane helix</keyword>
<evidence type="ECO:0000256" key="2">
    <source>
        <dbReference type="SAM" id="Phobius"/>
    </source>
</evidence>
<feature type="transmembrane region" description="Helical" evidence="2">
    <location>
        <begin position="78"/>
        <end position="99"/>
    </location>
</feature>
<keyword evidence="2" id="KW-0812">Transmembrane</keyword>
<feature type="transmembrane region" description="Helical" evidence="2">
    <location>
        <begin position="249"/>
        <end position="268"/>
    </location>
</feature>
<dbReference type="EMBL" id="JADIND010000049">
    <property type="protein sequence ID" value="MBO8430195.1"/>
    <property type="molecule type" value="Genomic_DNA"/>
</dbReference>
<gene>
    <name evidence="3" type="ORF">IAC76_02295</name>
</gene>
<accession>A0A9D9DQ83</accession>
<proteinExistence type="predicted"/>
<dbReference type="Proteomes" id="UP000823632">
    <property type="component" value="Unassembled WGS sequence"/>
</dbReference>
<feature type="region of interest" description="Disordered" evidence="1">
    <location>
        <begin position="1"/>
        <end position="24"/>
    </location>
</feature>
<sequence>MNVNQFHDGETLRQQRNLTAPQKRTNAYTKEGVVVNNFIKDGKTGVNMDEMYDTLVISDNVKMPSNLDDNINSKEKSLIPISAIAVGVMGVVGLMTAFIRKNAGVNMEIERQHLEKLPSTTRNVAINQETHQAIYRMIRNPTRKTILAGSGVLALTSMAFMGKTFFDGFKEVWVKKKEADIQKNLQENLIDIETRSFSGKIQIIRSMLSQRAKEFEKYVSGSNNIKTFAGISFGEGKFSKDKKDGSLKYFLLGAGTVASIIGLGFWSMKNLNAGKKYLDQSIKNKKNIINEIIKTSKDSSKDADKMTLKTLFNEIDASKEYIQDSLQKLNWKHEEIEDFTKEVFKATAKVNEAMGGDGSDKTTFYSHVDDYRAHLFNYLLNTDNKQFKQLFFGITGLTAVSYGGKLAGEAIKEVQVKKINAQTEIDLQNRLVSTELRNFKSKKDAAIQPLVEEFYRQAANGKPKDELKVMADNILFEIKNGPPFVYS</sequence>
<protein>
    <submittedName>
        <fullName evidence="3">Uncharacterized protein</fullName>
    </submittedName>
</protein>
<feature type="compositionally biased region" description="Polar residues" evidence="1">
    <location>
        <begin position="14"/>
        <end position="24"/>
    </location>
</feature>
<feature type="transmembrane region" description="Helical" evidence="2">
    <location>
        <begin position="146"/>
        <end position="166"/>
    </location>
</feature>
<reference evidence="3" key="2">
    <citation type="journal article" date="2021" name="PeerJ">
        <title>Extensive microbial diversity within the chicken gut microbiome revealed by metagenomics and culture.</title>
        <authorList>
            <person name="Gilroy R."/>
            <person name="Ravi A."/>
            <person name="Getino M."/>
            <person name="Pursley I."/>
            <person name="Horton D.L."/>
            <person name="Alikhan N.F."/>
            <person name="Baker D."/>
            <person name="Gharbi K."/>
            <person name="Hall N."/>
            <person name="Watson M."/>
            <person name="Adriaenssens E.M."/>
            <person name="Foster-Nyarko E."/>
            <person name="Jarju S."/>
            <person name="Secka A."/>
            <person name="Antonio M."/>
            <person name="Oren A."/>
            <person name="Chaudhuri R.R."/>
            <person name="La Ragione R."/>
            <person name="Hildebrand F."/>
            <person name="Pallen M.J."/>
        </authorList>
    </citation>
    <scope>NUCLEOTIDE SEQUENCE</scope>
    <source>
        <strain evidence="3">10192</strain>
    </source>
</reference>
<comment type="caution">
    <text evidence="3">The sequence shown here is derived from an EMBL/GenBank/DDBJ whole genome shotgun (WGS) entry which is preliminary data.</text>
</comment>
<dbReference type="AlphaFoldDB" id="A0A9D9DQ83"/>
<keyword evidence="2" id="KW-0472">Membrane</keyword>
<reference evidence="3" key="1">
    <citation type="submission" date="2020-10" db="EMBL/GenBank/DDBJ databases">
        <authorList>
            <person name="Gilroy R."/>
        </authorList>
    </citation>
    <scope>NUCLEOTIDE SEQUENCE</scope>
    <source>
        <strain evidence="3">10192</strain>
    </source>
</reference>